<protein>
    <submittedName>
        <fullName evidence="1">Uncharacterized protein</fullName>
    </submittedName>
</protein>
<evidence type="ECO:0000313" key="1">
    <source>
        <dbReference type="EMBL" id="TFK64104.1"/>
    </source>
</evidence>
<accession>A0ACD3AES6</accession>
<proteinExistence type="predicted"/>
<sequence>MPSVEDPEDILSSSLQTLYQYQPITLTSAGTEFTYTYPFPDRLEQVVPSSSYDKEDLRHGVPITIMVNTPDTQSANWSLHASSIWMASIFLANNIHRLNLKHYFTPPHRSNAHPMIPNQPLCSPSHPGPQALNEAQISRTPTSLNPYQAHPNTPSFIRVLELGAGAGIPSILLAKVCLRLRIREVQVMVSDYPDKELIKALSDNVDRNMESNSGHNDDDDHHDGIRVPVDVNCCVVPYAWGTDPGKLLNATSGLRSRAKFMPSLAGPDGPTDGRLISLEGNIGGEQKGGFDIVMAADTLWNSALHEPFLTTLCRVLKKSASARIHLVAGLHTGRYTLEAFLKAVGKVGLIVESAVEYEVAGDGERNWDVSREDDETERRGWVVWMVLKWRISHDPCCNNDSCGASITIRA</sequence>
<keyword evidence="2" id="KW-1185">Reference proteome</keyword>
<organism evidence="1 2">
    <name type="scientific">Pluteus cervinus</name>
    <dbReference type="NCBI Taxonomy" id="181527"/>
    <lineage>
        <taxon>Eukaryota</taxon>
        <taxon>Fungi</taxon>
        <taxon>Dikarya</taxon>
        <taxon>Basidiomycota</taxon>
        <taxon>Agaricomycotina</taxon>
        <taxon>Agaricomycetes</taxon>
        <taxon>Agaricomycetidae</taxon>
        <taxon>Agaricales</taxon>
        <taxon>Pluteineae</taxon>
        <taxon>Pluteaceae</taxon>
        <taxon>Pluteus</taxon>
    </lineage>
</organism>
<dbReference type="EMBL" id="ML208489">
    <property type="protein sequence ID" value="TFK64104.1"/>
    <property type="molecule type" value="Genomic_DNA"/>
</dbReference>
<dbReference type="Proteomes" id="UP000308600">
    <property type="component" value="Unassembled WGS sequence"/>
</dbReference>
<evidence type="ECO:0000313" key="2">
    <source>
        <dbReference type="Proteomes" id="UP000308600"/>
    </source>
</evidence>
<name>A0ACD3AES6_9AGAR</name>
<reference evidence="1 2" key="1">
    <citation type="journal article" date="2019" name="Nat. Ecol. Evol.">
        <title>Megaphylogeny resolves global patterns of mushroom evolution.</title>
        <authorList>
            <person name="Varga T."/>
            <person name="Krizsan K."/>
            <person name="Foldi C."/>
            <person name="Dima B."/>
            <person name="Sanchez-Garcia M."/>
            <person name="Sanchez-Ramirez S."/>
            <person name="Szollosi G.J."/>
            <person name="Szarkandi J.G."/>
            <person name="Papp V."/>
            <person name="Albert L."/>
            <person name="Andreopoulos W."/>
            <person name="Angelini C."/>
            <person name="Antonin V."/>
            <person name="Barry K.W."/>
            <person name="Bougher N.L."/>
            <person name="Buchanan P."/>
            <person name="Buyck B."/>
            <person name="Bense V."/>
            <person name="Catcheside P."/>
            <person name="Chovatia M."/>
            <person name="Cooper J."/>
            <person name="Damon W."/>
            <person name="Desjardin D."/>
            <person name="Finy P."/>
            <person name="Geml J."/>
            <person name="Haridas S."/>
            <person name="Hughes K."/>
            <person name="Justo A."/>
            <person name="Karasinski D."/>
            <person name="Kautmanova I."/>
            <person name="Kiss B."/>
            <person name="Kocsube S."/>
            <person name="Kotiranta H."/>
            <person name="LaButti K.M."/>
            <person name="Lechner B.E."/>
            <person name="Liimatainen K."/>
            <person name="Lipzen A."/>
            <person name="Lukacs Z."/>
            <person name="Mihaltcheva S."/>
            <person name="Morgado L.N."/>
            <person name="Niskanen T."/>
            <person name="Noordeloos M.E."/>
            <person name="Ohm R.A."/>
            <person name="Ortiz-Santana B."/>
            <person name="Ovrebo C."/>
            <person name="Racz N."/>
            <person name="Riley R."/>
            <person name="Savchenko A."/>
            <person name="Shiryaev A."/>
            <person name="Soop K."/>
            <person name="Spirin V."/>
            <person name="Szebenyi C."/>
            <person name="Tomsovsky M."/>
            <person name="Tulloss R.E."/>
            <person name="Uehling J."/>
            <person name="Grigoriev I.V."/>
            <person name="Vagvolgyi C."/>
            <person name="Papp T."/>
            <person name="Martin F.M."/>
            <person name="Miettinen O."/>
            <person name="Hibbett D.S."/>
            <person name="Nagy L.G."/>
        </authorList>
    </citation>
    <scope>NUCLEOTIDE SEQUENCE [LARGE SCALE GENOMIC DNA]</scope>
    <source>
        <strain evidence="1 2">NL-1719</strain>
    </source>
</reference>
<gene>
    <name evidence="1" type="ORF">BDN72DRAFT_846902</name>
</gene>